<dbReference type="Gene3D" id="3.30.1120.170">
    <property type="match status" value="1"/>
</dbReference>
<dbReference type="InterPro" id="IPR017850">
    <property type="entry name" value="Alkaline_phosphatase_core_sf"/>
</dbReference>
<comment type="subcellular location">
    <subcellularLocation>
        <location evidence="1">Cell membrane</location>
        <topology evidence="1">Multi-pass membrane protein</topology>
    </subcellularLocation>
</comment>
<dbReference type="PIRSF" id="PIRSF005091">
    <property type="entry name" value="Mmb_sulf_HI1246"/>
    <property type="match status" value="1"/>
</dbReference>
<evidence type="ECO:0000256" key="6">
    <source>
        <dbReference type="ARBA" id="ARBA00022989"/>
    </source>
</evidence>
<keyword evidence="5 11" id="KW-0812">Transmembrane</keyword>
<evidence type="ECO:0000256" key="5">
    <source>
        <dbReference type="ARBA" id="ARBA00022692"/>
    </source>
</evidence>
<evidence type="ECO:0000256" key="2">
    <source>
        <dbReference type="ARBA" id="ARBA00004936"/>
    </source>
</evidence>
<dbReference type="EMBL" id="FQZB01000014">
    <property type="protein sequence ID" value="SHK20365.1"/>
    <property type="molecule type" value="Genomic_DNA"/>
</dbReference>
<keyword evidence="14" id="KW-1185">Reference proteome</keyword>
<dbReference type="Pfam" id="PF00884">
    <property type="entry name" value="Sulfatase"/>
    <property type="match status" value="1"/>
</dbReference>
<dbReference type="CDD" id="cd16015">
    <property type="entry name" value="LTA_synthase"/>
    <property type="match status" value="1"/>
</dbReference>
<dbReference type="OrthoDB" id="5901192at2"/>
<evidence type="ECO:0000256" key="4">
    <source>
        <dbReference type="ARBA" id="ARBA00022475"/>
    </source>
</evidence>
<sequence>MREKNSSKSISYYMNKYLFVVIIGVIIQLKSMIFLAMLRAPESASIKWDTMYFTKPPIAAHIACIILILSFSFLFKEKGRNRYAIIINLIVSVMLLADINYYRVNGTFLSIRHILHPEIFNPLGKSLMNFKGVDVLFFIDLIALIPAALFMKKNFKSEKRNIIVTVGLIVVSIFTLWYSHDYIDVKDKTKGEMMLFRIAWAPFQTMSNMSPLGYHGYDIMKYSSSGEKLTSTDKEDINQWFKDNKETLPDNKYKDMLKGKNVIAIQVESLENFVIGKKAYDQEITPNLNKLMSNSIYFNNIYEQNNIGTSSDCDLLVNTSVFPLREGSTFFLYPWRNYNTLPKLLSKQGYTTISSHPEVPGNWNWSEAHKSFKFDKIRDISEYNKDEIIGLGLSDGSYMKQIAGKLKDEKEPFYSFFVTLTSHGPFDMPEDKKLLKLPKEFDQSILGAYFQSVRYVDEQIGMFLNELKKNGQLDNTAIMIYGDHTGVHKFYQDKLKDVKFEGDWWQKPDMKIPFLVYNPGIKGEVVEKAGGQVDFLPTISYMLGIDRKEFENTSMGRVLVNTERNSTILNYGDIKGTPKDEKETKHLKDIFKVADMIIKGDYLEK</sequence>
<evidence type="ECO:0000313" key="13">
    <source>
        <dbReference type="EMBL" id="SHK20365.1"/>
    </source>
</evidence>
<organism evidence="13 14">
    <name type="scientific">Clostridium cavendishii DSM 21758</name>
    <dbReference type="NCBI Taxonomy" id="1121302"/>
    <lineage>
        <taxon>Bacteria</taxon>
        <taxon>Bacillati</taxon>
        <taxon>Bacillota</taxon>
        <taxon>Clostridia</taxon>
        <taxon>Eubacteriales</taxon>
        <taxon>Clostridiaceae</taxon>
        <taxon>Clostridium</taxon>
    </lineage>
</organism>
<keyword evidence="4" id="KW-1003">Cell membrane</keyword>
<feature type="transmembrane region" description="Helical" evidence="11">
    <location>
        <begin position="82"/>
        <end position="102"/>
    </location>
</feature>
<dbReference type="GO" id="GO:0046872">
    <property type="term" value="F:metal ion binding"/>
    <property type="evidence" value="ECO:0007669"/>
    <property type="project" value="UniProtKB-KW"/>
</dbReference>
<feature type="active site" evidence="8">
    <location>
        <position position="310"/>
    </location>
</feature>
<dbReference type="InterPro" id="IPR050448">
    <property type="entry name" value="OpgB/LTA_synthase_biosynth"/>
</dbReference>
<evidence type="ECO:0000256" key="8">
    <source>
        <dbReference type="PIRSR" id="PIRSR005091-1"/>
    </source>
</evidence>
<feature type="transmembrane region" description="Helical" evidence="11">
    <location>
        <begin position="132"/>
        <end position="150"/>
    </location>
</feature>
<protein>
    <submittedName>
        <fullName evidence="13">Phosphoglycerol transferase MdoB</fullName>
    </submittedName>
</protein>
<keyword evidence="13" id="KW-0808">Transferase</keyword>
<keyword evidence="9" id="KW-0464">Manganese</keyword>
<keyword evidence="7 11" id="KW-0472">Membrane</keyword>
<dbReference type="PANTHER" id="PTHR47371">
    <property type="entry name" value="LIPOTEICHOIC ACID SYNTHASE"/>
    <property type="match status" value="1"/>
</dbReference>
<feature type="binding site" evidence="10">
    <location>
        <position position="484"/>
    </location>
    <ligand>
        <name>Mn(2+)</name>
        <dbReference type="ChEBI" id="CHEBI:29035"/>
    </ligand>
</feature>
<dbReference type="PANTHER" id="PTHR47371:SF3">
    <property type="entry name" value="PHOSPHOGLYCEROL TRANSFERASE I"/>
    <property type="match status" value="1"/>
</dbReference>
<reference evidence="13 14" key="1">
    <citation type="submission" date="2016-11" db="EMBL/GenBank/DDBJ databases">
        <authorList>
            <person name="Jaros S."/>
            <person name="Januszkiewicz K."/>
            <person name="Wedrychowicz H."/>
        </authorList>
    </citation>
    <scope>NUCLEOTIDE SEQUENCE [LARGE SCALE GENOMIC DNA]</scope>
    <source>
        <strain evidence="13 14">DSM 21758</strain>
    </source>
</reference>
<evidence type="ECO:0000256" key="11">
    <source>
        <dbReference type="SAM" id="Phobius"/>
    </source>
</evidence>
<dbReference type="STRING" id="1121302.SAMN02745163_03423"/>
<evidence type="ECO:0000256" key="3">
    <source>
        <dbReference type="ARBA" id="ARBA00009983"/>
    </source>
</evidence>
<gene>
    <name evidence="13" type="ORF">SAMN02745163_03423</name>
</gene>
<dbReference type="RefSeq" id="WP_072990694.1">
    <property type="nucleotide sequence ID" value="NZ_FQZB01000014.1"/>
</dbReference>
<dbReference type="Gene3D" id="3.40.720.10">
    <property type="entry name" value="Alkaline Phosphatase, subunit A"/>
    <property type="match status" value="1"/>
</dbReference>
<feature type="transmembrane region" description="Helical" evidence="11">
    <location>
        <begin position="58"/>
        <end position="75"/>
    </location>
</feature>
<dbReference type="GO" id="GO:0016740">
    <property type="term" value="F:transferase activity"/>
    <property type="evidence" value="ECO:0007669"/>
    <property type="project" value="UniProtKB-KW"/>
</dbReference>
<feature type="transmembrane region" description="Helical" evidence="11">
    <location>
        <begin position="17"/>
        <end position="38"/>
    </location>
</feature>
<evidence type="ECO:0000256" key="10">
    <source>
        <dbReference type="PIRSR" id="PIRSR005091-3"/>
    </source>
</evidence>
<dbReference type="SUPFAM" id="SSF53649">
    <property type="entry name" value="Alkaline phosphatase-like"/>
    <property type="match status" value="1"/>
</dbReference>
<feature type="binding site" evidence="9">
    <location>
        <position position="423"/>
    </location>
    <ligand>
        <name>substrate</name>
    </ligand>
</feature>
<name>A0A1M6QJL2_9CLOT</name>
<comment type="pathway">
    <text evidence="2">Cell wall biogenesis; lipoteichoic acid biosynthesis.</text>
</comment>
<feature type="binding site" evidence="10">
    <location>
        <position position="483"/>
    </location>
    <ligand>
        <name>Mn(2+)</name>
        <dbReference type="ChEBI" id="CHEBI:29035"/>
    </ligand>
</feature>
<dbReference type="InterPro" id="IPR000917">
    <property type="entry name" value="Sulfatase_N"/>
</dbReference>
<comment type="similarity">
    <text evidence="3">Belongs to the LTA synthase family.</text>
</comment>
<dbReference type="Proteomes" id="UP000184310">
    <property type="component" value="Unassembled WGS sequence"/>
</dbReference>
<evidence type="ECO:0000259" key="12">
    <source>
        <dbReference type="Pfam" id="PF00884"/>
    </source>
</evidence>
<evidence type="ECO:0000313" key="14">
    <source>
        <dbReference type="Proteomes" id="UP000184310"/>
    </source>
</evidence>
<evidence type="ECO:0000256" key="7">
    <source>
        <dbReference type="ARBA" id="ARBA00023136"/>
    </source>
</evidence>
<feature type="transmembrane region" description="Helical" evidence="11">
    <location>
        <begin position="162"/>
        <end position="180"/>
    </location>
</feature>
<dbReference type="InterPro" id="IPR012160">
    <property type="entry name" value="LtaS-like"/>
</dbReference>
<accession>A0A1M6QJL2</accession>
<feature type="binding site" evidence="10">
    <location>
        <position position="268"/>
    </location>
    <ligand>
        <name>Mn(2+)</name>
        <dbReference type="ChEBI" id="CHEBI:29035"/>
    </ligand>
</feature>
<dbReference type="AlphaFoldDB" id="A0A1M6QJL2"/>
<evidence type="ECO:0000256" key="9">
    <source>
        <dbReference type="PIRSR" id="PIRSR005091-2"/>
    </source>
</evidence>
<keyword evidence="9" id="KW-0479">Metal-binding</keyword>
<keyword evidence="6 11" id="KW-1133">Transmembrane helix</keyword>
<dbReference type="GO" id="GO:0005886">
    <property type="term" value="C:plasma membrane"/>
    <property type="evidence" value="ECO:0007669"/>
    <property type="project" value="UniProtKB-SubCell"/>
</dbReference>
<evidence type="ECO:0000256" key="1">
    <source>
        <dbReference type="ARBA" id="ARBA00004651"/>
    </source>
</evidence>
<feature type="domain" description="Sulfatase N-terminal" evidence="12">
    <location>
        <begin position="260"/>
        <end position="545"/>
    </location>
</feature>
<proteinExistence type="inferred from homology"/>